<gene>
    <name evidence="2" type="ORF">TNCT_308181</name>
</gene>
<dbReference type="EMBL" id="BMAO01034921">
    <property type="protein sequence ID" value="GFQ99839.1"/>
    <property type="molecule type" value="Genomic_DNA"/>
</dbReference>
<evidence type="ECO:0000313" key="3">
    <source>
        <dbReference type="Proteomes" id="UP000887116"/>
    </source>
</evidence>
<organism evidence="2 3">
    <name type="scientific">Trichonephila clavata</name>
    <name type="common">Joro spider</name>
    <name type="synonym">Nephila clavata</name>
    <dbReference type="NCBI Taxonomy" id="2740835"/>
    <lineage>
        <taxon>Eukaryota</taxon>
        <taxon>Metazoa</taxon>
        <taxon>Ecdysozoa</taxon>
        <taxon>Arthropoda</taxon>
        <taxon>Chelicerata</taxon>
        <taxon>Arachnida</taxon>
        <taxon>Araneae</taxon>
        <taxon>Araneomorphae</taxon>
        <taxon>Entelegynae</taxon>
        <taxon>Araneoidea</taxon>
        <taxon>Nephilidae</taxon>
        <taxon>Trichonephila</taxon>
    </lineage>
</organism>
<dbReference type="Proteomes" id="UP000887116">
    <property type="component" value="Unassembled WGS sequence"/>
</dbReference>
<feature type="region of interest" description="Disordered" evidence="1">
    <location>
        <begin position="44"/>
        <end position="106"/>
    </location>
</feature>
<sequence>MQEDKVIKRRPLERKNWLKRQQPPSLQEDRQVKNYRMESFKWKKRPASSLLQSGPRTKRILSRVCNQENRRSRVETSKAESRKTPEALSERSSSYPLCNRVGNTER</sequence>
<feature type="region of interest" description="Disordered" evidence="1">
    <location>
        <begin position="1"/>
        <end position="32"/>
    </location>
</feature>
<evidence type="ECO:0000256" key="1">
    <source>
        <dbReference type="SAM" id="MobiDB-lite"/>
    </source>
</evidence>
<proteinExistence type="predicted"/>
<name>A0A8X6GDM1_TRICU</name>
<dbReference type="AlphaFoldDB" id="A0A8X6GDM1"/>
<keyword evidence="3" id="KW-1185">Reference proteome</keyword>
<reference evidence="2" key="1">
    <citation type="submission" date="2020-07" db="EMBL/GenBank/DDBJ databases">
        <title>Multicomponent nature underlies the extraordinary mechanical properties of spider dragline silk.</title>
        <authorList>
            <person name="Kono N."/>
            <person name="Nakamura H."/>
            <person name="Mori M."/>
            <person name="Yoshida Y."/>
            <person name="Ohtoshi R."/>
            <person name="Malay A.D."/>
            <person name="Moran D.A.P."/>
            <person name="Tomita M."/>
            <person name="Numata K."/>
            <person name="Arakawa K."/>
        </authorList>
    </citation>
    <scope>NUCLEOTIDE SEQUENCE</scope>
</reference>
<evidence type="ECO:0000313" key="2">
    <source>
        <dbReference type="EMBL" id="GFQ99839.1"/>
    </source>
</evidence>
<dbReference type="OrthoDB" id="10587422at2759"/>
<accession>A0A8X6GDM1</accession>
<feature type="compositionally biased region" description="Basic and acidic residues" evidence="1">
    <location>
        <begin position="68"/>
        <end position="89"/>
    </location>
</feature>
<comment type="caution">
    <text evidence="2">The sequence shown here is derived from an EMBL/GenBank/DDBJ whole genome shotgun (WGS) entry which is preliminary data.</text>
</comment>
<protein>
    <submittedName>
        <fullName evidence="2">Uncharacterized protein</fullName>
    </submittedName>
</protein>